<feature type="signal peptide" evidence="1">
    <location>
        <begin position="1"/>
        <end position="16"/>
    </location>
</feature>
<reference evidence="3" key="1">
    <citation type="submission" date="2022-10" db="EMBL/GenBank/DDBJ databases">
        <title>Genome assembly of Pristionchus species.</title>
        <authorList>
            <person name="Yoshida K."/>
            <person name="Sommer R.J."/>
        </authorList>
    </citation>
    <scope>NUCLEOTIDE SEQUENCE [LARGE SCALE GENOMIC DNA]</scope>
    <source>
        <strain evidence="3">RS5460</strain>
    </source>
</reference>
<protein>
    <recommendedName>
        <fullName evidence="4">Secreted protein</fullName>
    </recommendedName>
</protein>
<dbReference type="InterPro" id="IPR008999">
    <property type="entry name" value="Actin-crosslinking"/>
</dbReference>
<dbReference type="GO" id="GO:0051015">
    <property type="term" value="F:actin filament binding"/>
    <property type="evidence" value="ECO:0007669"/>
    <property type="project" value="TreeGrafter"/>
</dbReference>
<dbReference type="EMBL" id="BTRK01000005">
    <property type="protein sequence ID" value="GMR56341.1"/>
    <property type="molecule type" value="Genomic_DNA"/>
</dbReference>
<evidence type="ECO:0000313" key="2">
    <source>
        <dbReference type="EMBL" id="GMR56341.1"/>
    </source>
</evidence>
<comment type="caution">
    <text evidence="2">The sequence shown here is derived from an EMBL/GenBank/DDBJ whole genome shotgun (WGS) entry which is preliminary data.</text>
</comment>
<evidence type="ECO:0000313" key="3">
    <source>
        <dbReference type="Proteomes" id="UP001328107"/>
    </source>
</evidence>
<dbReference type="InterPro" id="IPR052883">
    <property type="entry name" value="Hisactophilin"/>
</dbReference>
<gene>
    <name evidence="2" type="ORF">PMAYCL1PPCAC_26536</name>
</gene>
<feature type="chain" id="PRO_5043017984" description="Secreted protein" evidence="1">
    <location>
        <begin position="17"/>
        <end position="155"/>
    </location>
</feature>
<organism evidence="2 3">
    <name type="scientific">Pristionchus mayeri</name>
    <dbReference type="NCBI Taxonomy" id="1317129"/>
    <lineage>
        <taxon>Eukaryota</taxon>
        <taxon>Metazoa</taxon>
        <taxon>Ecdysozoa</taxon>
        <taxon>Nematoda</taxon>
        <taxon>Chromadorea</taxon>
        <taxon>Rhabditida</taxon>
        <taxon>Rhabditina</taxon>
        <taxon>Diplogasteromorpha</taxon>
        <taxon>Diplogasteroidea</taxon>
        <taxon>Neodiplogasteridae</taxon>
        <taxon>Pristionchus</taxon>
    </lineage>
</organism>
<dbReference type="Proteomes" id="UP001328107">
    <property type="component" value="Unassembled WGS sequence"/>
</dbReference>
<evidence type="ECO:0008006" key="4">
    <source>
        <dbReference type="Google" id="ProtNLM"/>
    </source>
</evidence>
<dbReference type="SUPFAM" id="SSF50405">
    <property type="entry name" value="Actin-crosslinking proteins"/>
    <property type="match status" value="1"/>
</dbReference>
<keyword evidence="3" id="KW-1185">Reference proteome</keyword>
<proteinExistence type="predicted"/>
<accession>A0AAN5IAZ6</accession>
<keyword evidence="1" id="KW-0732">Signal</keyword>
<sequence>MFVFRMLICVVASAYAIRHLKSPADQAVGGPYCIRSIHGTYLRNAHPYGDTKVDMALRCTTPCERWTIEKLPEHALVAIKSHCTELPHTLHADQDGSVSVMRWGSHWAPFKNDDGSYSCLTWNNMLSANENSVEAKRDILEEWTHFWLEPVYGNE</sequence>
<dbReference type="CDD" id="cd00257">
    <property type="entry name" value="beta-trefoil_FSCN-like"/>
    <property type="match status" value="1"/>
</dbReference>
<evidence type="ECO:0000256" key="1">
    <source>
        <dbReference type="SAM" id="SignalP"/>
    </source>
</evidence>
<dbReference type="GO" id="GO:0030041">
    <property type="term" value="P:actin filament polymerization"/>
    <property type="evidence" value="ECO:0007669"/>
    <property type="project" value="TreeGrafter"/>
</dbReference>
<dbReference type="PANTHER" id="PTHR33351:SF1">
    <property type="entry name" value="IG-LIKE DOMAIN-CONTAINING PROTEIN-RELATED"/>
    <property type="match status" value="1"/>
</dbReference>
<dbReference type="AlphaFoldDB" id="A0AAN5IAZ6"/>
<dbReference type="PANTHER" id="PTHR33351">
    <property type="entry name" value="HISACTOPHILIN-1-RELATED"/>
    <property type="match status" value="1"/>
</dbReference>
<dbReference type="Gene3D" id="2.80.10.50">
    <property type="match status" value="1"/>
</dbReference>
<name>A0AAN5IAZ6_9BILA</name>
<dbReference type="GO" id="GO:0015629">
    <property type="term" value="C:actin cytoskeleton"/>
    <property type="evidence" value="ECO:0007669"/>
    <property type="project" value="TreeGrafter"/>
</dbReference>